<dbReference type="EMBL" id="GEBQ01026729">
    <property type="protein sequence ID" value="JAT13248.1"/>
    <property type="molecule type" value="Transcribed_RNA"/>
</dbReference>
<feature type="compositionally biased region" description="Low complexity" evidence="1">
    <location>
        <begin position="118"/>
        <end position="127"/>
    </location>
</feature>
<organism evidence="2">
    <name type="scientific">Graphocephala atropunctata</name>
    <dbReference type="NCBI Taxonomy" id="36148"/>
    <lineage>
        <taxon>Eukaryota</taxon>
        <taxon>Metazoa</taxon>
        <taxon>Ecdysozoa</taxon>
        <taxon>Arthropoda</taxon>
        <taxon>Hexapoda</taxon>
        <taxon>Insecta</taxon>
        <taxon>Pterygota</taxon>
        <taxon>Neoptera</taxon>
        <taxon>Paraneoptera</taxon>
        <taxon>Hemiptera</taxon>
        <taxon>Auchenorrhyncha</taxon>
        <taxon>Membracoidea</taxon>
        <taxon>Cicadellidae</taxon>
        <taxon>Cicadellinae</taxon>
        <taxon>Cicadellini</taxon>
        <taxon>Graphocephala</taxon>
    </lineage>
</organism>
<feature type="region of interest" description="Disordered" evidence="1">
    <location>
        <begin position="28"/>
        <end position="69"/>
    </location>
</feature>
<gene>
    <name evidence="2" type="ORF">g.4344</name>
</gene>
<feature type="non-terminal residue" evidence="2">
    <location>
        <position position="1"/>
    </location>
</feature>
<feature type="compositionally biased region" description="Basic and acidic residues" evidence="1">
    <location>
        <begin position="107"/>
        <end position="116"/>
    </location>
</feature>
<feature type="compositionally biased region" description="Polar residues" evidence="1">
    <location>
        <begin position="28"/>
        <end position="64"/>
    </location>
</feature>
<dbReference type="AlphaFoldDB" id="A0A1B6KP67"/>
<evidence type="ECO:0000313" key="2">
    <source>
        <dbReference type="EMBL" id="JAT13248.1"/>
    </source>
</evidence>
<feature type="region of interest" description="Disordered" evidence="1">
    <location>
        <begin position="107"/>
        <end position="128"/>
    </location>
</feature>
<accession>A0A1B6KP67</accession>
<evidence type="ECO:0000256" key="1">
    <source>
        <dbReference type="SAM" id="MobiDB-lite"/>
    </source>
</evidence>
<proteinExistence type="predicted"/>
<name>A0A1B6KP67_9HEMI</name>
<reference evidence="2" key="1">
    <citation type="submission" date="2015-11" db="EMBL/GenBank/DDBJ databases">
        <title>De novo transcriptome assembly of four potential Pierce s Disease insect vectors from Arizona vineyards.</title>
        <authorList>
            <person name="Tassone E.E."/>
        </authorList>
    </citation>
    <scope>NUCLEOTIDE SEQUENCE</scope>
</reference>
<protein>
    <submittedName>
        <fullName evidence="2">Uncharacterized protein</fullName>
    </submittedName>
</protein>
<feature type="non-terminal residue" evidence="2">
    <location>
        <position position="208"/>
    </location>
</feature>
<sequence>YIQDNVNIKEPVLGNVICDTSNYNDSKNQASPFNISDQTSQNINNTASPSYENNDIGTETTSVSDDGLSDEDTYTSMFEEECCIERKENGWKINKDRCTFVSGSTLDDTHSAHECCSDQESSSSSEKSSFDDIDLFIQKLEDKWLSNLVGDTVPTESQQQINSYCEEMDISCKLNTSIETYEYNSASKNGHDVNVGSEMLQISFNDDL</sequence>